<keyword evidence="4" id="KW-1185">Reference proteome</keyword>
<feature type="domain" description="Glucose-methanol-choline oxidoreductase C-terminal" evidence="2">
    <location>
        <begin position="15"/>
        <end position="59"/>
    </location>
</feature>
<organism evidence="3 4">
    <name type="scientific">Lipomyces tetrasporus</name>
    <dbReference type="NCBI Taxonomy" id="54092"/>
    <lineage>
        <taxon>Eukaryota</taxon>
        <taxon>Fungi</taxon>
        <taxon>Dikarya</taxon>
        <taxon>Ascomycota</taxon>
        <taxon>Saccharomycotina</taxon>
        <taxon>Lipomycetes</taxon>
        <taxon>Lipomycetales</taxon>
        <taxon>Lipomycetaceae</taxon>
        <taxon>Lipomyces</taxon>
    </lineage>
</organism>
<evidence type="ECO:0000256" key="1">
    <source>
        <dbReference type="SAM" id="Phobius"/>
    </source>
</evidence>
<keyword evidence="1" id="KW-1133">Transmembrane helix</keyword>
<dbReference type="Gene3D" id="3.50.50.60">
    <property type="entry name" value="FAD/NAD(P)-binding domain"/>
    <property type="match status" value="1"/>
</dbReference>
<accession>A0AAD7QQJ7</accession>
<gene>
    <name evidence="3" type="ORF">POJ06DRAFT_112792</name>
</gene>
<dbReference type="Gene3D" id="3.30.560.10">
    <property type="entry name" value="Glucose Oxidase, domain 3"/>
    <property type="match status" value="1"/>
</dbReference>
<dbReference type="Proteomes" id="UP001217417">
    <property type="component" value="Unassembled WGS sequence"/>
</dbReference>
<dbReference type="Pfam" id="PF05199">
    <property type="entry name" value="GMC_oxred_C"/>
    <property type="match status" value="1"/>
</dbReference>
<dbReference type="InterPro" id="IPR007867">
    <property type="entry name" value="GMC_OxRtase_C"/>
</dbReference>
<name>A0AAD7QQJ7_9ASCO</name>
<evidence type="ECO:0000313" key="4">
    <source>
        <dbReference type="Proteomes" id="UP001217417"/>
    </source>
</evidence>
<keyword evidence="1" id="KW-0472">Membrane</keyword>
<sequence length="83" mass="9324">MKEIIGEDYPCPIPRQSDEAMKRVILERSQTGFHSCGPLRLSKDIKQGVVDPELRVHGAKIIASFMHLSFLLFLIAASRILCT</sequence>
<dbReference type="GeneID" id="80879268"/>
<evidence type="ECO:0000313" key="3">
    <source>
        <dbReference type="EMBL" id="KAJ8099569.1"/>
    </source>
</evidence>
<feature type="transmembrane region" description="Helical" evidence="1">
    <location>
        <begin position="61"/>
        <end position="82"/>
    </location>
</feature>
<evidence type="ECO:0000259" key="2">
    <source>
        <dbReference type="Pfam" id="PF05199"/>
    </source>
</evidence>
<dbReference type="InterPro" id="IPR036188">
    <property type="entry name" value="FAD/NAD-bd_sf"/>
</dbReference>
<proteinExistence type="predicted"/>
<dbReference type="AlphaFoldDB" id="A0AAD7QQJ7"/>
<protein>
    <recommendedName>
        <fullName evidence="2">Glucose-methanol-choline oxidoreductase C-terminal domain-containing protein</fullName>
    </recommendedName>
</protein>
<dbReference type="EMBL" id="JARPMG010000006">
    <property type="protein sequence ID" value="KAJ8099569.1"/>
    <property type="molecule type" value="Genomic_DNA"/>
</dbReference>
<dbReference type="GO" id="GO:0016614">
    <property type="term" value="F:oxidoreductase activity, acting on CH-OH group of donors"/>
    <property type="evidence" value="ECO:0007669"/>
    <property type="project" value="InterPro"/>
</dbReference>
<reference evidence="3" key="1">
    <citation type="submission" date="2023-03" db="EMBL/GenBank/DDBJ databases">
        <title>Near-Complete genome sequence of Lipomyces tetrasporous NRRL Y-64009, an oleaginous yeast capable of growing on lignocellulosic hydrolysates.</title>
        <authorList>
            <consortium name="Lawrence Berkeley National Laboratory"/>
            <person name="Jagtap S.S."/>
            <person name="Liu J.-J."/>
            <person name="Walukiewicz H.E."/>
            <person name="Pangilinan J."/>
            <person name="Lipzen A."/>
            <person name="Ahrendt S."/>
            <person name="Koriabine M."/>
            <person name="Cobaugh K."/>
            <person name="Salamov A."/>
            <person name="Yoshinaga Y."/>
            <person name="Ng V."/>
            <person name="Daum C."/>
            <person name="Grigoriev I.V."/>
            <person name="Slininger P.J."/>
            <person name="Dien B.S."/>
            <person name="Jin Y.-S."/>
            <person name="Rao C.V."/>
        </authorList>
    </citation>
    <scope>NUCLEOTIDE SEQUENCE</scope>
    <source>
        <strain evidence="3">NRRL Y-64009</strain>
    </source>
</reference>
<dbReference type="RefSeq" id="XP_056043019.1">
    <property type="nucleotide sequence ID" value="XM_056184102.1"/>
</dbReference>
<comment type="caution">
    <text evidence="3">The sequence shown here is derived from an EMBL/GenBank/DDBJ whole genome shotgun (WGS) entry which is preliminary data.</text>
</comment>
<keyword evidence="1" id="KW-0812">Transmembrane</keyword>